<accession>A0ABZ0NJA5</accession>
<keyword evidence="2" id="KW-1185">Reference proteome</keyword>
<reference evidence="1 2" key="1">
    <citation type="submission" date="2023-09" db="EMBL/GenBank/DDBJ databases">
        <title>Complete-Gapless Cercospora beticola genome.</title>
        <authorList>
            <person name="Wyatt N.A."/>
            <person name="Spanner R.E."/>
            <person name="Bolton M.D."/>
        </authorList>
    </citation>
    <scope>NUCLEOTIDE SEQUENCE [LARGE SCALE GENOMIC DNA]</scope>
    <source>
        <strain evidence="1">Cb09-40</strain>
    </source>
</reference>
<sequence length="199" mass="23071">MGATIEDLAVETTLQILSYLSPKAIQRARRIAKNFQAVIDTNIAQLGRSARKQNLQKLECDFNQLFTIEYGNKDEFLRLLSRFDLHFHSRRFDFYAAQISYAAAAHFMSHHPNFQPGLPPQSLDNALRGLFVAGLYCYRMRFDDWLEKEPHLVNSTTVQYSPTMSQQILDRFPFLETILGLGVEKLRYWFEMMAKPGNV</sequence>
<name>A0ABZ0NJA5_CERBT</name>
<proteinExistence type="predicted"/>
<dbReference type="GeneID" id="90644065"/>
<organism evidence="1 2">
    <name type="scientific">Cercospora beticola</name>
    <name type="common">Sugarbeet leaf spot fungus</name>
    <dbReference type="NCBI Taxonomy" id="122368"/>
    <lineage>
        <taxon>Eukaryota</taxon>
        <taxon>Fungi</taxon>
        <taxon>Dikarya</taxon>
        <taxon>Ascomycota</taxon>
        <taxon>Pezizomycotina</taxon>
        <taxon>Dothideomycetes</taxon>
        <taxon>Dothideomycetidae</taxon>
        <taxon>Mycosphaerellales</taxon>
        <taxon>Mycosphaerellaceae</taxon>
        <taxon>Cercospora</taxon>
    </lineage>
</organism>
<dbReference type="RefSeq" id="XP_065458605.1">
    <property type="nucleotide sequence ID" value="XM_065602533.1"/>
</dbReference>
<dbReference type="EMBL" id="CP134186">
    <property type="protein sequence ID" value="WPA99600.1"/>
    <property type="molecule type" value="Genomic_DNA"/>
</dbReference>
<gene>
    <name evidence="1" type="ORF">RHO25_004218</name>
</gene>
<evidence type="ECO:0000313" key="2">
    <source>
        <dbReference type="Proteomes" id="UP001302367"/>
    </source>
</evidence>
<evidence type="ECO:0000313" key="1">
    <source>
        <dbReference type="EMBL" id="WPA99600.1"/>
    </source>
</evidence>
<dbReference type="Proteomes" id="UP001302367">
    <property type="component" value="Chromosome 3"/>
</dbReference>
<evidence type="ECO:0008006" key="3">
    <source>
        <dbReference type="Google" id="ProtNLM"/>
    </source>
</evidence>
<protein>
    <recommendedName>
        <fullName evidence="3">F-box domain-containing protein</fullName>
    </recommendedName>
</protein>